<dbReference type="Pfam" id="PF13975">
    <property type="entry name" value="gag-asp_proteas"/>
    <property type="match status" value="1"/>
</dbReference>
<feature type="region of interest" description="Disordered" evidence="4">
    <location>
        <begin position="986"/>
        <end position="1027"/>
    </location>
</feature>
<keyword evidence="1" id="KW-0489">Methyltransferase</keyword>
<dbReference type="GO" id="GO:0032259">
    <property type="term" value="P:methylation"/>
    <property type="evidence" value="ECO:0007669"/>
    <property type="project" value="UniProtKB-KW"/>
</dbReference>
<evidence type="ECO:0000256" key="1">
    <source>
        <dbReference type="ARBA" id="ARBA00022603"/>
    </source>
</evidence>
<name>A0A1Y1IRN9_KLENI</name>
<dbReference type="InterPro" id="IPR029063">
    <property type="entry name" value="SAM-dependent_MTases_sf"/>
</dbReference>
<keyword evidence="6" id="KW-1185">Reference proteome</keyword>
<proteinExistence type="predicted"/>
<keyword evidence="3" id="KW-0949">S-adenosyl-L-methionine</keyword>
<evidence type="ECO:0000313" key="5">
    <source>
        <dbReference type="EMBL" id="GAQ93363.1"/>
    </source>
</evidence>
<dbReference type="InterPro" id="IPR018117">
    <property type="entry name" value="C5_DNA_meth_AS"/>
</dbReference>
<evidence type="ECO:0000256" key="3">
    <source>
        <dbReference type="ARBA" id="ARBA00022691"/>
    </source>
</evidence>
<dbReference type="SUPFAM" id="SSF53335">
    <property type="entry name" value="S-adenosyl-L-methionine-dependent methyltransferases"/>
    <property type="match status" value="1"/>
</dbReference>
<dbReference type="AlphaFoldDB" id="A0A1Y1IRN9"/>
<gene>
    <name evidence="5" type="ORF">KFL_014710010</name>
</gene>
<dbReference type="InterPro" id="IPR021109">
    <property type="entry name" value="Peptidase_aspartic_dom_sf"/>
</dbReference>
<evidence type="ECO:0000256" key="2">
    <source>
        <dbReference type="ARBA" id="ARBA00022679"/>
    </source>
</evidence>
<evidence type="ECO:0000313" key="6">
    <source>
        <dbReference type="Proteomes" id="UP000054558"/>
    </source>
</evidence>
<dbReference type="GO" id="GO:0008168">
    <property type="term" value="F:methyltransferase activity"/>
    <property type="evidence" value="ECO:0007669"/>
    <property type="project" value="UniProtKB-KW"/>
</dbReference>
<reference evidence="5 6" key="1">
    <citation type="journal article" date="2014" name="Nat. Commun.">
        <title>Klebsormidium flaccidum genome reveals primary factors for plant terrestrial adaptation.</title>
        <authorList>
            <person name="Hori K."/>
            <person name="Maruyama F."/>
            <person name="Fujisawa T."/>
            <person name="Togashi T."/>
            <person name="Yamamoto N."/>
            <person name="Seo M."/>
            <person name="Sato S."/>
            <person name="Yamada T."/>
            <person name="Mori H."/>
            <person name="Tajima N."/>
            <person name="Moriyama T."/>
            <person name="Ikeuchi M."/>
            <person name="Watanabe M."/>
            <person name="Wada H."/>
            <person name="Kobayashi K."/>
            <person name="Saito M."/>
            <person name="Masuda T."/>
            <person name="Sasaki-Sekimoto Y."/>
            <person name="Mashiguchi K."/>
            <person name="Awai K."/>
            <person name="Shimojima M."/>
            <person name="Masuda S."/>
            <person name="Iwai M."/>
            <person name="Nobusawa T."/>
            <person name="Narise T."/>
            <person name="Kondo S."/>
            <person name="Saito H."/>
            <person name="Sato R."/>
            <person name="Murakawa M."/>
            <person name="Ihara Y."/>
            <person name="Oshima-Yamada Y."/>
            <person name="Ohtaka K."/>
            <person name="Satoh M."/>
            <person name="Sonobe K."/>
            <person name="Ishii M."/>
            <person name="Ohtani R."/>
            <person name="Kanamori-Sato M."/>
            <person name="Honoki R."/>
            <person name="Miyazaki D."/>
            <person name="Mochizuki H."/>
            <person name="Umetsu J."/>
            <person name="Higashi K."/>
            <person name="Shibata D."/>
            <person name="Kamiya Y."/>
            <person name="Sato N."/>
            <person name="Nakamura Y."/>
            <person name="Tabata S."/>
            <person name="Ida S."/>
            <person name="Kurokawa K."/>
            <person name="Ohta H."/>
        </authorList>
    </citation>
    <scope>NUCLEOTIDE SEQUENCE [LARGE SCALE GENOMIC DNA]</scope>
    <source>
        <strain evidence="5 6">NIES-2285</strain>
    </source>
</reference>
<keyword evidence="2" id="KW-0808">Transferase</keyword>
<dbReference type="Proteomes" id="UP000054558">
    <property type="component" value="Unassembled WGS sequence"/>
</dbReference>
<accession>A0A1Y1IRN9</accession>
<evidence type="ECO:0000256" key="4">
    <source>
        <dbReference type="SAM" id="MobiDB-lite"/>
    </source>
</evidence>
<dbReference type="PROSITE" id="PS00094">
    <property type="entry name" value="C5_MTASE_1"/>
    <property type="match status" value="1"/>
</dbReference>
<protein>
    <submittedName>
        <fullName evidence="5">Uncharacterized protein</fullName>
    </submittedName>
</protein>
<sequence>MGGNDPVPVDLTLAGRAVVTEVQKPAPFYEYPVWLSVLLQLGYLEELEQGVFMRHTDRTTWTVHPDLNDLALKAYKRRTENTIFTRLVQDRQLFAQGNEVFNDAVVQERLDTECERDAAWPELRTSRSVPTVAAGGLVDDVTVPANVPAEEDDDVAASEVTESEFGDSPIAPAESAWPSEIWQAQASGTWRDALNVRGIVTSGARYEGYRNPPHLQALLDLGVLVQVNAGVFQLVHRPEHRMPVEVLPYLAVKGHANRQEEDYLQFLLDNEMLFDCTPDWSQFDPTREYVCNMFWDENVEAQERHRQGVPVSSSDYNYDMDVEALLELGVLTEVEKGLFSSASRSSTRRIDPARLGRIARQMHEDGSATAVLRHLAKSDVLFACADPAGGANMWMDRKYYFAHLMPASLLEGGACVSEARAFTVDMPSGETRRSWRDGHQAALNPAPRARYTYPPRLLALLELGYLMEVHKGVFERQNVPNERFVHPLRGQLARECAQRQSEDELLQELLNDGVLFDCKGDSKFDLFWDNVVESFESERRAPAPQNALQVAGVPTEVELCDVSSSGLSALLGSLPASFTADRDLEVHKAPRLDNSNPRRLACTINGKVLQHLVVDTGCEMIVMGREAARQAEIKPSTMKKGAVALRCADERVTAPFDRSLERIPVVLNPGTVGETTVGAYVVVTPGDNDIVLLGMSVIGKVGLTANAYKGKMKYYKDWQTRGTTSVGIPAVFEVLHRGAPLSSKIAKEAVVGTPTFGPLTKTLWASFTESAESGLVVVELCAGIMASTEALIRMGIKIKQLHCCESDQTARAVVMARLKTLSGIFPDLLAESAFENCFGLLPQDVKLINQSHIIALGPLDLVVCGFPCQGFSRASGTAKGLRDPRTAVFVDVVRLVHRIIRHQGNCAWLFENVDASDHPDLQVRQEFNEVVKGVLGQACAFDAVAVGSYAHRYRQQSLVRSDRGGMTKPTAAEREGAMGFVRGTTVKVSAGPPNEGKEDSPAAAKAAQGRPPPDPEPDVEYLGHRVVPGGTASMQVKVEAIVMMRSPT</sequence>
<dbReference type="Pfam" id="PF00145">
    <property type="entry name" value="DNA_methylase"/>
    <property type="match status" value="1"/>
</dbReference>
<dbReference type="EMBL" id="DF238420">
    <property type="protein sequence ID" value="GAQ93363.1"/>
    <property type="molecule type" value="Genomic_DNA"/>
</dbReference>
<dbReference type="Gene3D" id="3.40.50.150">
    <property type="entry name" value="Vaccinia Virus protein VP39"/>
    <property type="match status" value="1"/>
</dbReference>
<dbReference type="Gene3D" id="2.40.70.10">
    <property type="entry name" value="Acid Proteases"/>
    <property type="match status" value="1"/>
</dbReference>
<dbReference type="InterPro" id="IPR001525">
    <property type="entry name" value="C5_MeTfrase"/>
</dbReference>
<organism evidence="5 6">
    <name type="scientific">Klebsormidium nitens</name>
    <name type="common">Green alga</name>
    <name type="synonym">Ulothrix nitens</name>
    <dbReference type="NCBI Taxonomy" id="105231"/>
    <lineage>
        <taxon>Eukaryota</taxon>
        <taxon>Viridiplantae</taxon>
        <taxon>Streptophyta</taxon>
        <taxon>Klebsormidiophyceae</taxon>
        <taxon>Klebsormidiales</taxon>
        <taxon>Klebsormidiaceae</taxon>
        <taxon>Klebsormidium</taxon>
    </lineage>
</organism>